<keyword evidence="2" id="KW-0134">Cell wall</keyword>
<dbReference type="Gene3D" id="2.160.20.10">
    <property type="entry name" value="Single-stranded right-handed beta-helix, Pectin lyase-like"/>
    <property type="match status" value="1"/>
</dbReference>
<dbReference type="AlphaFoldDB" id="A0AAN9MQI5"/>
<dbReference type="InterPro" id="IPR012334">
    <property type="entry name" value="Pectin_lyas_fold"/>
</dbReference>
<keyword evidence="6" id="KW-1185">Reference proteome</keyword>
<gene>
    <name evidence="5" type="ORF">VNO80_14993</name>
</gene>
<name>A0AAN9MQI5_PHACN</name>
<dbReference type="PANTHER" id="PTHR31339">
    <property type="entry name" value="PECTIN LYASE-RELATED"/>
    <property type="match status" value="1"/>
</dbReference>
<dbReference type="SUPFAM" id="SSF51126">
    <property type="entry name" value="Pectin lyase-like"/>
    <property type="match status" value="1"/>
</dbReference>
<feature type="domain" description="Rhamnogalacturonase A/B/Epimerase-like pectate lyase" evidence="4">
    <location>
        <begin position="48"/>
        <end position="93"/>
    </location>
</feature>
<dbReference type="Proteomes" id="UP001374584">
    <property type="component" value="Unassembled WGS sequence"/>
</dbReference>
<dbReference type="PANTHER" id="PTHR31339:SF51">
    <property type="entry name" value="POLYGALACTURONASE_GLYCOSIDE HYDROLASE FAMILY PROTEIN"/>
    <property type="match status" value="1"/>
</dbReference>
<sequence length="181" mass="19502">MMREVIGLVSSLLLVTQLSSEVAESRKSRTVITSFEYKAINCRAYSTSLTDFGGVGDGKTSNTKALKYAISHMSEYASKGGAQLYVPAGKWLTGRFSLSSHFTLYLNKDAVLLASQGISEWPVLNGLPSYGRGRDAAAGRYTSFIFGTNLCDVIVTGLTIMASLPSPNTDGINPGMQLKIW</sequence>
<feature type="chain" id="PRO_5042886481" description="Rhamnogalacturonase A/B/Epimerase-like pectate lyase domain-containing protein" evidence="3">
    <location>
        <begin position="21"/>
        <end position="181"/>
    </location>
</feature>
<dbReference type="EMBL" id="JAYMYR010000006">
    <property type="protein sequence ID" value="KAK7355733.1"/>
    <property type="molecule type" value="Genomic_DNA"/>
</dbReference>
<dbReference type="InterPro" id="IPR011050">
    <property type="entry name" value="Pectin_lyase_fold/virulence"/>
</dbReference>
<evidence type="ECO:0000256" key="2">
    <source>
        <dbReference type="ARBA" id="ARBA00022512"/>
    </source>
</evidence>
<accession>A0AAN9MQI5</accession>
<dbReference type="InterPro" id="IPR024535">
    <property type="entry name" value="RHGA/B-epi-like_pectate_lyase"/>
</dbReference>
<evidence type="ECO:0000256" key="3">
    <source>
        <dbReference type="SAM" id="SignalP"/>
    </source>
</evidence>
<reference evidence="5 6" key="1">
    <citation type="submission" date="2024-01" db="EMBL/GenBank/DDBJ databases">
        <title>The genomes of 5 underutilized Papilionoideae crops provide insights into root nodulation and disease resistanc.</title>
        <authorList>
            <person name="Jiang F."/>
        </authorList>
    </citation>
    <scope>NUCLEOTIDE SEQUENCE [LARGE SCALE GENOMIC DNA]</scope>
    <source>
        <strain evidence="5">JINMINGXINNONG_FW02</strain>
        <tissue evidence="5">Leaves</tissue>
    </source>
</reference>
<keyword evidence="2" id="KW-0964">Secreted</keyword>
<comment type="subcellular location">
    <subcellularLocation>
        <location evidence="1">Secreted</location>
        <location evidence="1">Cell wall</location>
    </subcellularLocation>
</comment>
<protein>
    <recommendedName>
        <fullName evidence="4">Rhamnogalacturonase A/B/Epimerase-like pectate lyase domain-containing protein</fullName>
    </recommendedName>
</protein>
<proteinExistence type="predicted"/>
<organism evidence="5 6">
    <name type="scientific">Phaseolus coccineus</name>
    <name type="common">Scarlet runner bean</name>
    <name type="synonym">Phaseolus multiflorus</name>
    <dbReference type="NCBI Taxonomy" id="3886"/>
    <lineage>
        <taxon>Eukaryota</taxon>
        <taxon>Viridiplantae</taxon>
        <taxon>Streptophyta</taxon>
        <taxon>Embryophyta</taxon>
        <taxon>Tracheophyta</taxon>
        <taxon>Spermatophyta</taxon>
        <taxon>Magnoliopsida</taxon>
        <taxon>eudicotyledons</taxon>
        <taxon>Gunneridae</taxon>
        <taxon>Pentapetalae</taxon>
        <taxon>rosids</taxon>
        <taxon>fabids</taxon>
        <taxon>Fabales</taxon>
        <taxon>Fabaceae</taxon>
        <taxon>Papilionoideae</taxon>
        <taxon>50 kb inversion clade</taxon>
        <taxon>NPAAA clade</taxon>
        <taxon>indigoferoid/millettioid clade</taxon>
        <taxon>Phaseoleae</taxon>
        <taxon>Phaseolus</taxon>
    </lineage>
</organism>
<feature type="signal peptide" evidence="3">
    <location>
        <begin position="1"/>
        <end position="20"/>
    </location>
</feature>
<keyword evidence="3" id="KW-0732">Signal</keyword>
<evidence type="ECO:0000313" key="5">
    <source>
        <dbReference type="EMBL" id="KAK7355733.1"/>
    </source>
</evidence>
<evidence type="ECO:0000313" key="6">
    <source>
        <dbReference type="Proteomes" id="UP001374584"/>
    </source>
</evidence>
<evidence type="ECO:0000259" key="4">
    <source>
        <dbReference type="Pfam" id="PF12708"/>
    </source>
</evidence>
<dbReference type="InterPro" id="IPR051801">
    <property type="entry name" value="GH28_Enzymes"/>
</dbReference>
<comment type="caution">
    <text evidence="5">The sequence shown here is derived from an EMBL/GenBank/DDBJ whole genome shotgun (WGS) entry which is preliminary data.</text>
</comment>
<evidence type="ECO:0000256" key="1">
    <source>
        <dbReference type="ARBA" id="ARBA00004191"/>
    </source>
</evidence>
<dbReference type="Pfam" id="PF12708">
    <property type="entry name" value="Pect-lyase_RHGA_epim"/>
    <property type="match status" value="1"/>
</dbReference>